<dbReference type="OrthoDB" id="6159030at2759"/>
<dbReference type="Proteomes" id="UP000654075">
    <property type="component" value="Unassembled WGS sequence"/>
</dbReference>
<feature type="coiled-coil region" evidence="1">
    <location>
        <begin position="877"/>
        <end position="904"/>
    </location>
</feature>
<evidence type="ECO:0000313" key="2">
    <source>
        <dbReference type="EMBL" id="CAE8633289.1"/>
    </source>
</evidence>
<protein>
    <recommendedName>
        <fullName evidence="4">Reverse transcriptase domain-containing protein</fullName>
    </recommendedName>
</protein>
<keyword evidence="1" id="KW-0175">Coiled coil</keyword>
<evidence type="ECO:0000256" key="1">
    <source>
        <dbReference type="SAM" id="Coils"/>
    </source>
</evidence>
<evidence type="ECO:0008006" key="4">
    <source>
        <dbReference type="Google" id="ProtNLM"/>
    </source>
</evidence>
<reference evidence="2" key="1">
    <citation type="submission" date="2021-02" db="EMBL/GenBank/DDBJ databases">
        <authorList>
            <person name="Dougan E. K."/>
            <person name="Rhodes N."/>
            <person name="Thang M."/>
            <person name="Chan C."/>
        </authorList>
    </citation>
    <scope>NUCLEOTIDE SEQUENCE</scope>
</reference>
<organism evidence="2 3">
    <name type="scientific">Polarella glacialis</name>
    <name type="common">Dinoflagellate</name>
    <dbReference type="NCBI Taxonomy" id="89957"/>
    <lineage>
        <taxon>Eukaryota</taxon>
        <taxon>Sar</taxon>
        <taxon>Alveolata</taxon>
        <taxon>Dinophyceae</taxon>
        <taxon>Suessiales</taxon>
        <taxon>Suessiaceae</taxon>
        <taxon>Polarella</taxon>
    </lineage>
</organism>
<proteinExistence type="predicted"/>
<gene>
    <name evidence="2" type="ORF">PGLA1383_LOCUS49198</name>
</gene>
<dbReference type="AlphaFoldDB" id="A0A813H6K2"/>
<dbReference type="EMBL" id="CAJNNV010030708">
    <property type="protein sequence ID" value="CAE8633289.1"/>
    <property type="molecule type" value="Genomic_DNA"/>
</dbReference>
<sequence>MPLCRLLRASVDRATWHCMDDLCSDSVSQVSAYGGLSSTWVNPSLGQGRVLPPLLFHVVVNGAAAAAKRACPGVSLGPEAGAPRVNVLLYAYDIVIIAGSALELQTGLDALAEWARRWRFSSSPGVEKSAVMVVNGLRRPEGPFTLGCVALSLVEQYPYLGVVFQHKGRYRCALQGMEKGFVPGAVACLVGHVALPMQPFLVTLAGSTDAEALTLSRAAGLFGRLRSRQLAGYRSELLGFMGRRLIWSCWCPCVAGVECGMWDLVRPRSCHAANDVVEPALACASQRRFLEAARSLDSLRAYLAVHTLPLLHTAIHNRRVSAADAREWGLARCGHHVFADGRVSRHSVSDMRCFFCDGPICSLNHVLVLCPATADLRSAWCRRVGAFETDAAHRTLQRWVFGPGDDANSPANAAAHVAFVARACPGVSLGPEAGAPCVNILLYAYDTVIIAGSALELQTGLDALAEWARRWRFSFSPGVEKSAVMVVNGLRWPEGPFTLGCVALSLVEQYPYLGVVFQHKGRWSSHVEHVSLRGDRRFAECAAWALRESLDSSWYDKLFRMCVLPAFLHGCELAAPDRCALQVMDKRLRTWGRRFLGWPRGAPNAAVLGDLGWLDAEALTLSRAAGLFGRLRSRQLAGYRSEVPAVVFQYALTRGSSWASLAAASLGAAGALASQVWNVGLGAPPLVSRRWRRDAVEPALACASQRRFPEAARSLDSLRAYLAVQPLLLLHTAIHNRRVPAADAREWGFARCGHHVFADGRVSRHSVSDMRCFFCDGLICSLNHVLVLCPATADLRSAWCRRVGAFETDAAHRMLQRWVFDLGHDANSPANAAAHVAFVAVAYRRGVLASRDARADRPAGSGTLYKDKEADVQFSDRVEAQDMLAVLEMELAALRAKAQEDLSEVLHDLDKGLARILPEFYLRSLDSSQSTSTAETDPKKKVSFGSPGVVLTEEVINSSDSSAAVGCGVCMATPGTADVDIVGVESLSI</sequence>
<keyword evidence="3" id="KW-1185">Reference proteome</keyword>
<evidence type="ECO:0000313" key="3">
    <source>
        <dbReference type="Proteomes" id="UP000654075"/>
    </source>
</evidence>
<comment type="caution">
    <text evidence="2">The sequence shown here is derived from an EMBL/GenBank/DDBJ whole genome shotgun (WGS) entry which is preliminary data.</text>
</comment>
<name>A0A813H6K2_POLGL</name>
<dbReference type="PANTHER" id="PTHR47027">
    <property type="entry name" value="REVERSE TRANSCRIPTASE DOMAIN-CONTAINING PROTEIN"/>
    <property type="match status" value="1"/>
</dbReference>
<accession>A0A813H6K2</accession>
<dbReference type="PANTHER" id="PTHR47027:SF20">
    <property type="entry name" value="REVERSE TRANSCRIPTASE-LIKE PROTEIN WITH RNA-DIRECTED DNA POLYMERASE DOMAIN"/>
    <property type="match status" value="1"/>
</dbReference>